<dbReference type="PANTHER" id="PTHR11136">
    <property type="entry name" value="FOLYLPOLYGLUTAMATE SYNTHASE-RELATED"/>
    <property type="match status" value="1"/>
</dbReference>
<evidence type="ECO:0000256" key="6">
    <source>
        <dbReference type="ARBA" id="ARBA00011245"/>
    </source>
</evidence>
<dbReference type="GO" id="GO:0005524">
    <property type="term" value="F:ATP binding"/>
    <property type="evidence" value="ECO:0007669"/>
    <property type="project" value="UniProtKB-KW"/>
</dbReference>
<keyword evidence="14" id="KW-0460">Magnesium</keyword>
<dbReference type="PIRSF" id="PIRSF001563">
    <property type="entry name" value="Folylpolyglu_synth"/>
    <property type="match status" value="1"/>
</dbReference>
<evidence type="ECO:0000256" key="19">
    <source>
        <dbReference type="ARBA" id="ARBA00047493"/>
    </source>
</evidence>
<evidence type="ECO:0000313" key="26">
    <source>
        <dbReference type="EMBL" id="WNM62748.1"/>
    </source>
</evidence>
<dbReference type="InterPro" id="IPR036615">
    <property type="entry name" value="Mur_ligase_C_dom_sf"/>
</dbReference>
<evidence type="ECO:0000256" key="10">
    <source>
        <dbReference type="ARBA" id="ARBA00022598"/>
    </source>
</evidence>
<evidence type="ECO:0000256" key="14">
    <source>
        <dbReference type="ARBA" id="ARBA00022842"/>
    </source>
</evidence>
<dbReference type="GO" id="GO:0008841">
    <property type="term" value="F:dihydrofolate synthase activity"/>
    <property type="evidence" value="ECO:0007669"/>
    <property type="project" value="UniProtKB-EC"/>
</dbReference>
<dbReference type="GO" id="GO:0005737">
    <property type="term" value="C:cytoplasm"/>
    <property type="evidence" value="ECO:0007669"/>
    <property type="project" value="TreeGrafter"/>
</dbReference>
<dbReference type="AlphaFoldDB" id="A0AA96GP26"/>
<dbReference type="GO" id="GO:0004326">
    <property type="term" value="F:tetrahydrofolylpolyglutamate synthase activity"/>
    <property type="evidence" value="ECO:0007669"/>
    <property type="project" value="UniProtKB-EC"/>
</dbReference>
<dbReference type="SUPFAM" id="SSF53244">
    <property type="entry name" value="MurD-like peptide ligases, peptide-binding domain"/>
    <property type="match status" value="1"/>
</dbReference>
<comment type="pathway">
    <text evidence="3">Cofactor biosynthesis; tetrahydrofolate biosynthesis; 7,8-dihydrofolate from 2-amino-4-hydroxy-6-hydroxymethyl-7,8-dihydropteridine diphosphate and 4-aminobenzoate: step 2/2.</text>
</comment>
<dbReference type="PANTHER" id="PTHR11136:SF0">
    <property type="entry name" value="DIHYDROFOLATE SYNTHETASE-RELATED"/>
    <property type="match status" value="1"/>
</dbReference>
<comment type="function">
    <text evidence="2">Functions in two distinct reactions of the de novo folate biosynthetic pathway. Catalyzes the addition of a glutamate residue to dihydropteroate (7,8-dihydropteroate or H2Pte) to form dihydrofolate (7,8-dihydrofolate monoglutamate or H2Pte-Glu). Also catalyzes successive additions of L-glutamate to tetrahydrofolate or 10-formyltetrahydrofolate or 5,10-methylenetetrahydrofolate, leading to folylpolyglutamate derivatives.</text>
</comment>
<protein>
    <recommendedName>
        <fullName evidence="9">Dihydrofolate synthase/folylpolyglutamate synthase</fullName>
        <ecNumber evidence="7">6.3.2.12</ecNumber>
        <ecNumber evidence="8">6.3.2.17</ecNumber>
    </recommendedName>
    <alternativeName>
        <fullName evidence="18">Folylpoly-gamma-glutamate synthetase-dihydrofolate synthetase</fullName>
    </alternativeName>
    <alternativeName>
        <fullName evidence="16">Folylpolyglutamate synthetase</fullName>
    </alternativeName>
    <alternativeName>
        <fullName evidence="17">Tetrahydrofolylpolyglutamate synthase</fullName>
    </alternativeName>
</protein>
<dbReference type="FunFam" id="3.40.1190.10:FF:000004">
    <property type="entry name" value="Dihydrofolate synthase/folylpolyglutamate synthase"/>
    <property type="match status" value="1"/>
</dbReference>
<evidence type="ECO:0000256" key="16">
    <source>
        <dbReference type="ARBA" id="ARBA00030048"/>
    </source>
</evidence>
<comment type="catalytic activity">
    <reaction evidence="20">
        <text>10-formyltetrahydrofolyl-(gamma-L-Glu)(n) + L-glutamate + ATP = 10-formyltetrahydrofolyl-(gamma-L-Glu)(n+1) + ADP + phosphate + H(+)</text>
        <dbReference type="Rhea" id="RHEA:51904"/>
        <dbReference type="Rhea" id="RHEA-COMP:13088"/>
        <dbReference type="Rhea" id="RHEA-COMP:14300"/>
        <dbReference type="ChEBI" id="CHEBI:15378"/>
        <dbReference type="ChEBI" id="CHEBI:29985"/>
        <dbReference type="ChEBI" id="CHEBI:30616"/>
        <dbReference type="ChEBI" id="CHEBI:43474"/>
        <dbReference type="ChEBI" id="CHEBI:134413"/>
        <dbReference type="ChEBI" id="CHEBI:456216"/>
        <dbReference type="EC" id="6.3.2.17"/>
    </reaction>
</comment>
<dbReference type="NCBIfam" id="TIGR01499">
    <property type="entry name" value="folC"/>
    <property type="match status" value="1"/>
</dbReference>
<evidence type="ECO:0000256" key="1">
    <source>
        <dbReference type="ARBA" id="ARBA00001946"/>
    </source>
</evidence>
<dbReference type="InterPro" id="IPR013221">
    <property type="entry name" value="Mur_ligase_cen"/>
</dbReference>
<dbReference type="Proteomes" id="UP001302494">
    <property type="component" value="Chromosome"/>
</dbReference>
<dbReference type="InterPro" id="IPR004101">
    <property type="entry name" value="Mur_ligase_C"/>
</dbReference>
<evidence type="ECO:0000256" key="21">
    <source>
        <dbReference type="ARBA" id="ARBA00049035"/>
    </source>
</evidence>
<name>A0AA96GP26_9BACT</name>
<evidence type="ECO:0000256" key="15">
    <source>
        <dbReference type="ARBA" id="ARBA00022909"/>
    </source>
</evidence>
<keyword evidence="15" id="KW-0289">Folate biosynthesis</keyword>
<dbReference type="EMBL" id="CP116968">
    <property type="protein sequence ID" value="WNM62748.1"/>
    <property type="molecule type" value="Genomic_DNA"/>
</dbReference>
<dbReference type="Pfam" id="PF02875">
    <property type="entry name" value="Mur_ligase_C"/>
    <property type="match status" value="1"/>
</dbReference>
<evidence type="ECO:0000256" key="3">
    <source>
        <dbReference type="ARBA" id="ARBA00004799"/>
    </source>
</evidence>
<comment type="similarity">
    <text evidence="5 23">Belongs to the folylpolyglutamate synthase family.</text>
</comment>
<dbReference type="InterPro" id="IPR018109">
    <property type="entry name" value="Folylpolyglutamate_synth_CS"/>
</dbReference>
<dbReference type="Pfam" id="PF08245">
    <property type="entry name" value="Mur_ligase_M"/>
    <property type="match status" value="1"/>
</dbReference>
<comment type="cofactor">
    <cofactor evidence="1">
        <name>Mg(2+)</name>
        <dbReference type="ChEBI" id="CHEBI:18420"/>
    </cofactor>
</comment>
<dbReference type="KEGG" id="nneo:PQG83_03090"/>
<dbReference type="RefSeq" id="WP_312746680.1">
    <property type="nucleotide sequence ID" value="NZ_CP116968.1"/>
</dbReference>
<comment type="pathway">
    <text evidence="4">Cofactor biosynthesis; tetrahydrofolylpolyglutamate biosynthesis.</text>
</comment>
<evidence type="ECO:0000256" key="8">
    <source>
        <dbReference type="ARBA" id="ARBA00013025"/>
    </source>
</evidence>
<dbReference type="GO" id="GO:0046656">
    <property type="term" value="P:folic acid biosynthetic process"/>
    <property type="evidence" value="ECO:0007669"/>
    <property type="project" value="UniProtKB-KW"/>
</dbReference>
<comment type="catalytic activity">
    <reaction evidence="21">
        <text>(6R)-5,10-methylenetetrahydrofolyl-(gamma-L-Glu)(n) + L-glutamate + ATP = (6R)-5,10-methylenetetrahydrofolyl-(gamma-L-Glu)(n+1) + ADP + phosphate + H(+)</text>
        <dbReference type="Rhea" id="RHEA:51912"/>
        <dbReference type="Rhea" id="RHEA-COMP:13257"/>
        <dbReference type="Rhea" id="RHEA-COMP:13258"/>
        <dbReference type="ChEBI" id="CHEBI:15378"/>
        <dbReference type="ChEBI" id="CHEBI:29985"/>
        <dbReference type="ChEBI" id="CHEBI:30616"/>
        <dbReference type="ChEBI" id="CHEBI:43474"/>
        <dbReference type="ChEBI" id="CHEBI:136572"/>
        <dbReference type="ChEBI" id="CHEBI:456216"/>
        <dbReference type="EC" id="6.3.2.17"/>
    </reaction>
</comment>
<evidence type="ECO:0000256" key="18">
    <source>
        <dbReference type="ARBA" id="ARBA00032510"/>
    </source>
</evidence>
<keyword evidence="13 23" id="KW-0067">ATP-binding</keyword>
<keyword evidence="27" id="KW-1185">Reference proteome</keyword>
<evidence type="ECO:0000256" key="22">
    <source>
        <dbReference type="ARBA" id="ARBA00049161"/>
    </source>
</evidence>
<feature type="domain" description="Mur ligase central" evidence="25">
    <location>
        <begin position="62"/>
        <end position="279"/>
    </location>
</feature>
<dbReference type="Gene3D" id="3.40.1190.10">
    <property type="entry name" value="Mur-like, catalytic domain"/>
    <property type="match status" value="1"/>
</dbReference>
<evidence type="ECO:0000256" key="11">
    <source>
        <dbReference type="ARBA" id="ARBA00022723"/>
    </source>
</evidence>
<evidence type="ECO:0000256" key="17">
    <source>
        <dbReference type="ARBA" id="ARBA00030592"/>
    </source>
</evidence>
<dbReference type="EC" id="6.3.2.12" evidence="7"/>
<comment type="catalytic activity">
    <reaction evidence="22">
        <text>7,8-dihydropteroate + L-glutamate + ATP = 7,8-dihydrofolate + ADP + phosphate + H(+)</text>
        <dbReference type="Rhea" id="RHEA:23584"/>
        <dbReference type="ChEBI" id="CHEBI:15378"/>
        <dbReference type="ChEBI" id="CHEBI:17839"/>
        <dbReference type="ChEBI" id="CHEBI:29985"/>
        <dbReference type="ChEBI" id="CHEBI:30616"/>
        <dbReference type="ChEBI" id="CHEBI:43474"/>
        <dbReference type="ChEBI" id="CHEBI:57451"/>
        <dbReference type="ChEBI" id="CHEBI:456216"/>
        <dbReference type="EC" id="6.3.2.12"/>
    </reaction>
</comment>
<evidence type="ECO:0000256" key="20">
    <source>
        <dbReference type="ARBA" id="ARBA00047808"/>
    </source>
</evidence>
<dbReference type="PROSITE" id="PS01012">
    <property type="entry name" value="FOLYLPOLYGLU_SYNT_2"/>
    <property type="match status" value="1"/>
</dbReference>
<evidence type="ECO:0000256" key="2">
    <source>
        <dbReference type="ARBA" id="ARBA00002714"/>
    </source>
</evidence>
<dbReference type="EC" id="6.3.2.17" evidence="8"/>
<evidence type="ECO:0000256" key="13">
    <source>
        <dbReference type="ARBA" id="ARBA00022840"/>
    </source>
</evidence>
<gene>
    <name evidence="26" type="ORF">PQG83_03090</name>
</gene>
<evidence type="ECO:0000256" key="4">
    <source>
        <dbReference type="ARBA" id="ARBA00005150"/>
    </source>
</evidence>
<dbReference type="InterPro" id="IPR001645">
    <property type="entry name" value="Folylpolyglutamate_synth"/>
</dbReference>
<evidence type="ECO:0000259" key="24">
    <source>
        <dbReference type="Pfam" id="PF02875"/>
    </source>
</evidence>
<comment type="subunit">
    <text evidence="6">Monomer.</text>
</comment>
<dbReference type="GO" id="GO:0046872">
    <property type="term" value="F:metal ion binding"/>
    <property type="evidence" value="ECO:0007669"/>
    <property type="project" value="UniProtKB-KW"/>
</dbReference>
<accession>A0AA96GP26</accession>
<evidence type="ECO:0000259" key="25">
    <source>
        <dbReference type="Pfam" id="PF08245"/>
    </source>
</evidence>
<evidence type="ECO:0000256" key="7">
    <source>
        <dbReference type="ARBA" id="ARBA00013023"/>
    </source>
</evidence>
<keyword evidence="11" id="KW-0479">Metal-binding</keyword>
<evidence type="ECO:0000256" key="9">
    <source>
        <dbReference type="ARBA" id="ARBA00019357"/>
    </source>
</evidence>
<dbReference type="Gene3D" id="3.90.190.20">
    <property type="entry name" value="Mur ligase, C-terminal domain"/>
    <property type="match status" value="1"/>
</dbReference>
<evidence type="ECO:0000256" key="23">
    <source>
        <dbReference type="PIRNR" id="PIRNR001563"/>
    </source>
</evidence>
<dbReference type="PROSITE" id="PS01011">
    <property type="entry name" value="FOLYLPOLYGLU_SYNT_1"/>
    <property type="match status" value="1"/>
</dbReference>
<keyword evidence="12 23" id="KW-0547">Nucleotide-binding</keyword>
<proteinExistence type="inferred from homology"/>
<dbReference type="InterPro" id="IPR036565">
    <property type="entry name" value="Mur-like_cat_sf"/>
</dbReference>
<evidence type="ECO:0000313" key="27">
    <source>
        <dbReference type="Proteomes" id="UP001302494"/>
    </source>
</evidence>
<feature type="domain" description="Mur ligase C-terminal" evidence="24">
    <location>
        <begin position="306"/>
        <end position="428"/>
    </location>
</feature>
<keyword evidence="10 23" id="KW-0436">Ligase</keyword>
<sequence length="446" mass="49320">MIRKLLPFIVSRPVSIPVASYPETLNYLFSLHRFGIKLGLEAITDTLARLGNPQHRYPTLHIAGTNGKGSSSAMLARILEASGYRVGLYTSPHLIDFRERIRVQGTDISQESVCALTEQIRRTANPLTTLTFFEFTTALAFLHFKNQQVDMAVVEVGMGGQFDATNVLSPMGALITGISFDHEAYLGDSLQKIAREKAGIITQKAPVVLGPMPEDILQIFETQARKWQAPCFRMGQDFFLLETSATTFTYQGPGWTIPGLQTNLPGRHQLVNATNALALLEMAVDGTFPISPSAIRTGLQEVRWRGRLEIVQRNPLLVLDGAHNLAGAHVLFDFLHSQIHDGAGRKLILVVGMMRDKNLQGFLRVFIPIVDHLILTQPRMERAASVDELNQAVDREDLVPCLLADSWEAVCRAKDNSNPADVICVTGSLFLVGEVLKRLTQPDFPT</sequence>
<organism evidence="26 27">
    <name type="scientific">Candidatus Nitrospira neomarina</name>
    <dbReference type="NCBI Taxonomy" id="3020899"/>
    <lineage>
        <taxon>Bacteria</taxon>
        <taxon>Pseudomonadati</taxon>
        <taxon>Nitrospirota</taxon>
        <taxon>Nitrospiria</taxon>
        <taxon>Nitrospirales</taxon>
        <taxon>Nitrospiraceae</taxon>
        <taxon>Nitrospira</taxon>
    </lineage>
</organism>
<evidence type="ECO:0000256" key="5">
    <source>
        <dbReference type="ARBA" id="ARBA00008276"/>
    </source>
</evidence>
<evidence type="ECO:0000256" key="12">
    <source>
        <dbReference type="ARBA" id="ARBA00022741"/>
    </source>
</evidence>
<dbReference type="SUPFAM" id="SSF53623">
    <property type="entry name" value="MurD-like peptide ligases, catalytic domain"/>
    <property type="match status" value="1"/>
</dbReference>
<reference evidence="26 27" key="1">
    <citation type="submission" date="2023-01" db="EMBL/GenBank/DDBJ databases">
        <title>Cultivation and genomic characterization of new, ubiquitous marine nitrite-oxidizing bacteria from the Nitrospirales.</title>
        <authorList>
            <person name="Mueller A.J."/>
            <person name="Daebeler A."/>
            <person name="Herbold C.W."/>
            <person name="Kirkegaard R.H."/>
            <person name="Daims H."/>
        </authorList>
    </citation>
    <scope>NUCLEOTIDE SEQUENCE [LARGE SCALE GENOMIC DNA]</scope>
    <source>
        <strain evidence="26 27">DK</strain>
    </source>
</reference>
<comment type="catalytic activity">
    <reaction evidence="19">
        <text>(6S)-5,6,7,8-tetrahydrofolyl-(gamma-L-Glu)(n) + L-glutamate + ATP = (6S)-5,6,7,8-tetrahydrofolyl-(gamma-L-Glu)(n+1) + ADP + phosphate + H(+)</text>
        <dbReference type="Rhea" id="RHEA:10580"/>
        <dbReference type="Rhea" id="RHEA-COMP:14738"/>
        <dbReference type="Rhea" id="RHEA-COMP:14740"/>
        <dbReference type="ChEBI" id="CHEBI:15378"/>
        <dbReference type="ChEBI" id="CHEBI:29985"/>
        <dbReference type="ChEBI" id="CHEBI:30616"/>
        <dbReference type="ChEBI" id="CHEBI:43474"/>
        <dbReference type="ChEBI" id="CHEBI:141005"/>
        <dbReference type="ChEBI" id="CHEBI:456216"/>
        <dbReference type="EC" id="6.3.2.17"/>
    </reaction>
</comment>